<evidence type="ECO:0000256" key="2">
    <source>
        <dbReference type="RuleBase" id="RU000461"/>
    </source>
</evidence>
<dbReference type="PROSITE" id="PS00086">
    <property type="entry name" value="CYTOCHROME_P450"/>
    <property type="match status" value="1"/>
</dbReference>
<evidence type="ECO:0000313" key="5">
    <source>
        <dbReference type="Proteomes" id="UP001166784"/>
    </source>
</evidence>
<dbReference type="InterPro" id="IPR001128">
    <property type="entry name" value="Cyt_P450"/>
</dbReference>
<dbReference type="Pfam" id="PF00067">
    <property type="entry name" value="p450"/>
    <property type="match status" value="1"/>
</dbReference>
<dbReference type="InterPro" id="IPR002397">
    <property type="entry name" value="Cyt_P450_B"/>
</dbReference>
<feature type="region of interest" description="Disordered" evidence="3">
    <location>
        <begin position="1"/>
        <end position="27"/>
    </location>
</feature>
<sequence length="428" mass="46328">MSEATEATDVEATPPPSPQPPHRMDPTGAELHAVNEQLRARGPAVPVTLPGEVEAVAVTGHEELRDFLADPRVAKDACHFAALREGRVPEGWPLTAIATVDGMTTADGEAHRRLRGLLSRAFTPLRVERLRPRIEELVSGLLVRLPQVAAKDGTVDLRQHFAYPLPMSVICELLGVDSELRDRLHALSRVLVSTTPRPQQVLAANRETAAILAHVVESRRKAPGDDLTSALIAVREEDGDRLSESELTGTLLQLLVAGHGTTLNLIVNAVRALCAHPDQLALVRAGSASWLDVVDETLRYDGPVGFFPFRYPTEGLSVGGTYIEAGIPVLAGYSAAGRDPRTHGPDAGRFDVTRQRDPRRRERHLSFGHGPHFCIGAPLARLEATIALRELFGRHPGLELAVADEELAPVPSFISNGRQSLPVRLGRA</sequence>
<dbReference type="Proteomes" id="UP001166784">
    <property type="component" value="Unassembled WGS sequence"/>
</dbReference>
<reference evidence="4" key="1">
    <citation type="submission" date="2022-03" db="EMBL/GenBank/DDBJ databases">
        <authorList>
            <person name="Santos J.D.N."/>
            <person name="Kallscheuer N."/>
            <person name="Jogler C."/>
            <person name="Lage O.M."/>
        </authorList>
    </citation>
    <scope>NUCLEOTIDE SEQUENCE</scope>
    <source>
        <strain evidence="4">M600PL45_2</strain>
    </source>
</reference>
<feature type="compositionally biased region" description="Basic and acidic residues" evidence="3">
    <location>
        <begin position="338"/>
        <end position="360"/>
    </location>
</feature>
<keyword evidence="2" id="KW-0479">Metal-binding</keyword>
<dbReference type="InterPro" id="IPR017972">
    <property type="entry name" value="Cyt_P450_CS"/>
</dbReference>
<name>A0ABS9T2X0_9ACTN</name>
<reference evidence="4" key="2">
    <citation type="journal article" date="2023" name="Int. J. Syst. Evol. Microbiol.">
        <title>Streptomyces marispadix sp. nov., isolated from marine beach sediment of the Northern Coast of Portugal.</title>
        <authorList>
            <person name="dos Santos J.D.N."/>
            <person name="Vitorino I.R."/>
            <person name="Kallscheuer N."/>
            <person name="Srivastava A."/>
            <person name="Krautwurst S."/>
            <person name="Marz M."/>
            <person name="Jogler C."/>
            <person name="Lobo Da Cunha A."/>
            <person name="Catita J."/>
            <person name="Goncalves H."/>
            <person name="Gonzalez I."/>
            <person name="Reyes F."/>
            <person name="Lage O.M."/>
        </authorList>
    </citation>
    <scope>NUCLEOTIDE SEQUENCE</scope>
    <source>
        <strain evidence="4">M600PL45_2</strain>
    </source>
</reference>
<accession>A0ABS9T2X0</accession>
<keyword evidence="5" id="KW-1185">Reference proteome</keyword>
<keyword evidence="2" id="KW-0349">Heme</keyword>
<dbReference type="CDD" id="cd11029">
    <property type="entry name" value="CYP107-like"/>
    <property type="match status" value="1"/>
</dbReference>
<dbReference type="PRINTS" id="PR00359">
    <property type="entry name" value="BP450"/>
</dbReference>
<dbReference type="RefSeq" id="WP_241061704.1">
    <property type="nucleotide sequence ID" value="NZ_JAKWJU010000002.1"/>
</dbReference>
<keyword evidence="2" id="KW-0503">Monooxygenase</keyword>
<comment type="similarity">
    <text evidence="1 2">Belongs to the cytochrome P450 family.</text>
</comment>
<feature type="region of interest" description="Disordered" evidence="3">
    <location>
        <begin position="338"/>
        <end position="361"/>
    </location>
</feature>
<proteinExistence type="inferred from homology"/>
<dbReference type="InterPro" id="IPR036396">
    <property type="entry name" value="Cyt_P450_sf"/>
</dbReference>
<dbReference type="Gene3D" id="1.10.630.10">
    <property type="entry name" value="Cytochrome P450"/>
    <property type="match status" value="1"/>
</dbReference>
<keyword evidence="2" id="KW-0560">Oxidoreductase</keyword>
<dbReference type="PANTHER" id="PTHR46696">
    <property type="entry name" value="P450, PUTATIVE (EUROFUNG)-RELATED"/>
    <property type="match status" value="1"/>
</dbReference>
<dbReference type="SUPFAM" id="SSF48264">
    <property type="entry name" value="Cytochrome P450"/>
    <property type="match status" value="1"/>
</dbReference>
<evidence type="ECO:0000256" key="1">
    <source>
        <dbReference type="ARBA" id="ARBA00010617"/>
    </source>
</evidence>
<comment type="caution">
    <text evidence="4">The sequence shown here is derived from an EMBL/GenBank/DDBJ whole genome shotgun (WGS) entry which is preliminary data.</text>
</comment>
<keyword evidence="2" id="KW-0408">Iron</keyword>
<gene>
    <name evidence="4" type="ORF">MMA15_21140</name>
</gene>
<evidence type="ECO:0000256" key="3">
    <source>
        <dbReference type="SAM" id="MobiDB-lite"/>
    </source>
</evidence>
<evidence type="ECO:0000313" key="4">
    <source>
        <dbReference type="EMBL" id="MCH6162803.1"/>
    </source>
</evidence>
<dbReference type="EMBL" id="JAKWJU010000002">
    <property type="protein sequence ID" value="MCH6162803.1"/>
    <property type="molecule type" value="Genomic_DNA"/>
</dbReference>
<protein>
    <submittedName>
        <fullName evidence="4">Cytochrome P450</fullName>
    </submittedName>
</protein>
<dbReference type="PANTHER" id="PTHR46696:SF1">
    <property type="entry name" value="CYTOCHROME P450 YJIB-RELATED"/>
    <property type="match status" value="1"/>
</dbReference>
<organism evidence="4 5">
    <name type="scientific">Streptomyces marispadix</name>
    <dbReference type="NCBI Taxonomy" id="2922868"/>
    <lineage>
        <taxon>Bacteria</taxon>
        <taxon>Bacillati</taxon>
        <taxon>Actinomycetota</taxon>
        <taxon>Actinomycetes</taxon>
        <taxon>Kitasatosporales</taxon>
        <taxon>Streptomycetaceae</taxon>
        <taxon>Streptomyces</taxon>
    </lineage>
</organism>